<keyword evidence="7 12" id="KW-0863">Zinc-finger</keyword>
<evidence type="ECO:0000256" key="11">
    <source>
        <dbReference type="ARBA" id="ARBA00023163"/>
    </source>
</evidence>
<keyword evidence="10 12" id="KW-0238">DNA-binding</keyword>
<dbReference type="SMART" id="SM00493">
    <property type="entry name" value="TOPRIM"/>
    <property type="match status" value="1"/>
</dbReference>
<dbReference type="Pfam" id="PF10410">
    <property type="entry name" value="DnaB_bind"/>
    <property type="match status" value="1"/>
</dbReference>
<comment type="caution">
    <text evidence="16">The sequence shown here is derived from an EMBL/GenBank/DDBJ whole genome shotgun (WGS) entry which is preliminary data.</text>
</comment>
<dbReference type="GO" id="GO:0003677">
    <property type="term" value="F:DNA binding"/>
    <property type="evidence" value="ECO:0007669"/>
    <property type="project" value="UniProtKB-KW"/>
</dbReference>
<sequence>MAIPQSFLDQLKMSCDIESVVSGYVSLRRAGRTSKGLCPFHSEKTPSFFVYHDTESFYCFGCGAGGDVISFIMRIENLGYMDALRFLAERAGIPFPEEARDDPSLKIKPLIFEINRAAAHFYHDQLKSEAGAPGREYLMGKRSLSTKTITRYGLGYAPPGWDNLRGFLRGKGFSDEDMLLAAVVARGRDGKSVYDVFRNRVMFPIVDIRKNVIGFGGRVLDDSKPKYLNSPDTPVFKKSRNLFSLNFAKNVQDGRLILAEGYMDVIAMNQAGFDNVVATLGTSLTSEQARLMSNYAKEIVIAYDSDGPGRTATNRAVGLLEEAGLKTRILDMKGAKDPDEFIRKFGAQRFKMLIEGARSVTEYQMGVIRAKYDLGSTEQRGAYLQESADYLATVASSMERELYIGKLAEETDIPRDAIRESVNRALRRNLRKARKKEEESFESGRNFARAGHQADESAQDGLLACLFHHPDWRGNIIARLPENALSEAAAAIYQAILTAQLEDDGSLSAVGRRITPEQMSRLAGILARVSDGQLSITPEALEDYFRRMQGGRLQKEIRDSANLSMDEARALAEKIRQSKKV</sequence>
<feature type="domain" description="Toprim" evidence="15">
    <location>
        <begin position="254"/>
        <end position="335"/>
    </location>
</feature>
<dbReference type="Pfam" id="PF08275">
    <property type="entry name" value="DNAG_N"/>
    <property type="match status" value="1"/>
</dbReference>
<comment type="subunit">
    <text evidence="12">Monomer. Interacts with DnaB.</text>
</comment>
<dbReference type="GO" id="GO:0006269">
    <property type="term" value="P:DNA replication, synthesis of primer"/>
    <property type="evidence" value="ECO:0007669"/>
    <property type="project" value="UniProtKB-UniRule"/>
</dbReference>
<evidence type="ECO:0000256" key="10">
    <source>
        <dbReference type="ARBA" id="ARBA00023125"/>
    </source>
</evidence>
<reference evidence="16" key="1">
    <citation type="submission" date="2020-10" db="EMBL/GenBank/DDBJ databases">
        <authorList>
            <person name="Gilroy R."/>
        </authorList>
    </citation>
    <scope>NUCLEOTIDE SEQUENCE</scope>
    <source>
        <strain evidence="16">ChiBcec7-5410</strain>
    </source>
</reference>
<dbReference type="PANTHER" id="PTHR30313:SF2">
    <property type="entry name" value="DNA PRIMASE"/>
    <property type="match status" value="1"/>
</dbReference>
<dbReference type="GO" id="GO:0008270">
    <property type="term" value="F:zinc ion binding"/>
    <property type="evidence" value="ECO:0007669"/>
    <property type="project" value="UniProtKB-UniRule"/>
</dbReference>
<evidence type="ECO:0000256" key="2">
    <source>
        <dbReference type="ARBA" id="ARBA00022515"/>
    </source>
</evidence>
<dbReference type="HAMAP" id="MF_00974">
    <property type="entry name" value="DNA_primase_DnaG"/>
    <property type="match status" value="1"/>
</dbReference>
<dbReference type="GO" id="GO:0003899">
    <property type="term" value="F:DNA-directed RNA polymerase activity"/>
    <property type="evidence" value="ECO:0007669"/>
    <property type="project" value="UniProtKB-UniRule"/>
</dbReference>
<dbReference type="SUPFAM" id="SSF56731">
    <property type="entry name" value="DNA primase core"/>
    <property type="match status" value="1"/>
</dbReference>
<dbReference type="GO" id="GO:0000428">
    <property type="term" value="C:DNA-directed RNA polymerase complex"/>
    <property type="evidence" value="ECO:0007669"/>
    <property type="project" value="UniProtKB-KW"/>
</dbReference>
<dbReference type="InterPro" id="IPR036977">
    <property type="entry name" value="DNA_primase_Znf_CHC2"/>
</dbReference>
<dbReference type="Gene3D" id="3.90.980.10">
    <property type="entry name" value="DNA primase, catalytic core, N-terminal domain"/>
    <property type="match status" value="1"/>
</dbReference>
<keyword evidence="2 12" id="KW-0639">Primosome</keyword>
<evidence type="ECO:0000256" key="3">
    <source>
        <dbReference type="ARBA" id="ARBA00022679"/>
    </source>
</evidence>
<protein>
    <recommendedName>
        <fullName evidence="12 13">DNA primase</fullName>
        <ecNumber evidence="12">2.7.7.101</ecNumber>
    </recommendedName>
</protein>
<keyword evidence="3 12" id="KW-0808">Transferase</keyword>
<evidence type="ECO:0000259" key="15">
    <source>
        <dbReference type="PROSITE" id="PS50880"/>
    </source>
</evidence>
<name>A0A9D1H719_9FIRM</name>
<dbReference type="InterPro" id="IPR019475">
    <property type="entry name" value="DNA_primase_DnaB-bd"/>
</dbReference>
<evidence type="ECO:0000256" key="5">
    <source>
        <dbReference type="ARBA" id="ARBA00022705"/>
    </source>
</evidence>
<evidence type="ECO:0000256" key="1">
    <source>
        <dbReference type="ARBA" id="ARBA00022478"/>
    </source>
</evidence>
<evidence type="ECO:0000256" key="9">
    <source>
        <dbReference type="ARBA" id="ARBA00022842"/>
    </source>
</evidence>
<comment type="cofactor">
    <cofactor evidence="12 13 14">
        <name>Zn(2+)</name>
        <dbReference type="ChEBI" id="CHEBI:29105"/>
    </cofactor>
    <text evidence="12 13 14">Binds 1 zinc ion per monomer.</text>
</comment>
<evidence type="ECO:0000256" key="8">
    <source>
        <dbReference type="ARBA" id="ARBA00022833"/>
    </source>
</evidence>
<evidence type="ECO:0000256" key="6">
    <source>
        <dbReference type="ARBA" id="ARBA00022723"/>
    </source>
</evidence>
<dbReference type="Proteomes" id="UP000824160">
    <property type="component" value="Unassembled WGS sequence"/>
</dbReference>
<dbReference type="AlphaFoldDB" id="A0A9D1H719"/>
<dbReference type="Pfam" id="PF01807">
    <property type="entry name" value="Zn_ribbon_DnaG"/>
    <property type="match status" value="1"/>
</dbReference>
<evidence type="ECO:0000256" key="7">
    <source>
        <dbReference type="ARBA" id="ARBA00022771"/>
    </source>
</evidence>
<dbReference type="InterPro" id="IPR030846">
    <property type="entry name" value="DnaG_bac"/>
</dbReference>
<keyword evidence="5 12" id="KW-0235">DNA replication</keyword>
<keyword evidence="11 12" id="KW-0804">Transcription</keyword>
<dbReference type="InterPro" id="IPR002694">
    <property type="entry name" value="Znf_CHC2"/>
</dbReference>
<dbReference type="NCBIfam" id="TIGR01391">
    <property type="entry name" value="dnaG"/>
    <property type="match status" value="1"/>
</dbReference>
<comment type="function">
    <text evidence="12 13">RNA polymerase that catalyzes the synthesis of short RNA molecules used as primers for DNA polymerase during DNA replication.</text>
</comment>
<keyword evidence="9" id="KW-0460">Magnesium</keyword>
<gene>
    <name evidence="12" type="primary">dnaG</name>
    <name evidence="16" type="ORF">IAC43_07785</name>
</gene>
<dbReference type="Gene3D" id="3.40.1360.10">
    <property type="match status" value="1"/>
</dbReference>
<dbReference type="SUPFAM" id="SSF57783">
    <property type="entry name" value="Zinc beta-ribbon"/>
    <property type="match status" value="1"/>
</dbReference>
<dbReference type="EMBL" id="DVLW01000214">
    <property type="protein sequence ID" value="HIT95072.1"/>
    <property type="molecule type" value="Genomic_DNA"/>
</dbReference>
<dbReference type="InterPro" id="IPR034151">
    <property type="entry name" value="TOPRIM_DnaG_bac"/>
</dbReference>
<evidence type="ECO:0000256" key="14">
    <source>
        <dbReference type="PIRSR" id="PIRSR002811-1"/>
    </source>
</evidence>
<keyword evidence="8 12" id="KW-0862">Zinc</keyword>
<organism evidence="16 17">
    <name type="scientific">Candidatus Faecivivens stercoripullorum</name>
    <dbReference type="NCBI Taxonomy" id="2840805"/>
    <lineage>
        <taxon>Bacteria</taxon>
        <taxon>Bacillati</taxon>
        <taxon>Bacillota</taxon>
        <taxon>Clostridia</taxon>
        <taxon>Eubacteriales</taxon>
        <taxon>Oscillospiraceae</taxon>
        <taxon>Oscillospiraceae incertae sedis</taxon>
        <taxon>Candidatus Faecivivens</taxon>
    </lineage>
</organism>
<keyword evidence="4 12" id="KW-0548">Nucleotidyltransferase</keyword>
<comment type="catalytic activity">
    <reaction evidence="12">
        <text>ssDNA + n NTP = ssDNA/pppN(pN)n-1 hybrid + (n-1) diphosphate.</text>
        <dbReference type="EC" id="2.7.7.101"/>
    </reaction>
</comment>
<dbReference type="InterPro" id="IPR006295">
    <property type="entry name" value="DNA_primase_DnaG"/>
</dbReference>
<reference evidence="16" key="2">
    <citation type="journal article" date="2021" name="PeerJ">
        <title>Extensive microbial diversity within the chicken gut microbiome revealed by metagenomics and culture.</title>
        <authorList>
            <person name="Gilroy R."/>
            <person name="Ravi A."/>
            <person name="Getino M."/>
            <person name="Pursley I."/>
            <person name="Horton D.L."/>
            <person name="Alikhan N.F."/>
            <person name="Baker D."/>
            <person name="Gharbi K."/>
            <person name="Hall N."/>
            <person name="Watson M."/>
            <person name="Adriaenssens E.M."/>
            <person name="Foster-Nyarko E."/>
            <person name="Jarju S."/>
            <person name="Secka A."/>
            <person name="Antonio M."/>
            <person name="Oren A."/>
            <person name="Chaudhuri R.R."/>
            <person name="La Ragione R."/>
            <person name="Hildebrand F."/>
            <person name="Pallen M.J."/>
        </authorList>
    </citation>
    <scope>NUCLEOTIDE SEQUENCE</scope>
    <source>
        <strain evidence="16">ChiBcec7-5410</strain>
    </source>
</reference>
<dbReference type="Pfam" id="PF13155">
    <property type="entry name" value="Toprim_2"/>
    <property type="match status" value="1"/>
</dbReference>
<evidence type="ECO:0000313" key="17">
    <source>
        <dbReference type="Proteomes" id="UP000824160"/>
    </source>
</evidence>
<feature type="zinc finger region" description="CHC2-type" evidence="12 14">
    <location>
        <begin position="38"/>
        <end position="62"/>
    </location>
</feature>
<comment type="similarity">
    <text evidence="12 13">Belongs to the DnaG primase family.</text>
</comment>
<evidence type="ECO:0000256" key="13">
    <source>
        <dbReference type="PIRNR" id="PIRNR002811"/>
    </source>
</evidence>
<dbReference type="FunFam" id="3.90.980.10:FF:000001">
    <property type="entry name" value="DNA primase"/>
    <property type="match status" value="1"/>
</dbReference>
<dbReference type="GO" id="GO:1990077">
    <property type="term" value="C:primosome complex"/>
    <property type="evidence" value="ECO:0007669"/>
    <property type="project" value="UniProtKB-KW"/>
</dbReference>
<proteinExistence type="inferred from homology"/>
<keyword evidence="6 12" id="KW-0479">Metal-binding</keyword>
<accession>A0A9D1H719</accession>
<dbReference type="PROSITE" id="PS50880">
    <property type="entry name" value="TOPRIM"/>
    <property type="match status" value="1"/>
</dbReference>
<dbReference type="SMART" id="SM00400">
    <property type="entry name" value="ZnF_CHCC"/>
    <property type="match status" value="1"/>
</dbReference>
<evidence type="ECO:0000256" key="4">
    <source>
        <dbReference type="ARBA" id="ARBA00022695"/>
    </source>
</evidence>
<dbReference type="PIRSF" id="PIRSF002811">
    <property type="entry name" value="DnaG"/>
    <property type="match status" value="1"/>
</dbReference>
<dbReference type="InterPro" id="IPR050219">
    <property type="entry name" value="DnaG_primase"/>
</dbReference>
<dbReference type="CDD" id="cd03364">
    <property type="entry name" value="TOPRIM_DnaG_primases"/>
    <property type="match status" value="1"/>
</dbReference>
<dbReference type="PANTHER" id="PTHR30313">
    <property type="entry name" value="DNA PRIMASE"/>
    <property type="match status" value="1"/>
</dbReference>
<dbReference type="GO" id="GO:0005737">
    <property type="term" value="C:cytoplasm"/>
    <property type="evidence" value="ECO:0007669"/>
    <property type="project" value="TreeGrafter"/>
</dbReference>
<dbReference type="InterPro" id="IPR006171">
    <property type="entry name" value="TOPRIM_dom"/>
</dbReference>
<keyword evidence="1 12" id="KW-0240">DNA-directed RNA polymerase</keyword>
<evidence type="ECO:0000313" key="16">
    <source>
        <dbReference type="EMBL" id="HIT95072.1"/>
    </source>
</evidence>
<dbReference type="Gene3D" id="3.90.580.10">
    <property type="entry name" value="Zinc finger, CHC2-type domain"/>
    <property type="match status" value="1"/>
</dbReference>
<dbReference type="FunFam" id="3.90.580.10:FF:000001">
    <property type="entry name" value="DNA primase"/>
    <property type="match status" value="1"/>
</dbReference>
<dbReference type="InterPro" id="IPR037068">
    <property type="entry name" value="DNA_primase_core_N_sf"/>
</dbReference>
<evidence type="ECO:0000256" key="12">
    <source>
        <dbReference type="HAMAP-Rule" id="MF_00974"/>
    </source>
</evidence>
<dbReference type="EC" id="2.7.7.101" evidence="12"/>
<comment type="domain">
    <text evidence="12">Contains an N-terminal zinc-binding domain, a central core domain that contains the primase activity, and a C-terminal DnaB-binding domain.</text>
</comment>
<dbReference type="InterPro" id="IPR013264">
    <property type="entry name" value="DNAG_N"/>
</dbReference>